<dbReference type="InterPro" id="IPR036249">
    <property type="entry name" value="Thioredoxin-like_sf"/>
</dbReference>
<dbReference type="InterPro" id="IPR013766">
    <property type="entry name" value="Thioredoxin_domain"/>
</dbReference>
<feature type="chain" id="PRO_5044131770" evidence="1">
    <location>
        <begin position="17"/>
        <end position="154"/>
    </location>
</feature>
<dbReference type="Proteomes" id="UP000604046">
    <property type="component" value="Unassembled WGS sequence"/>
</dbReference>
<proteinExistence type="predicted"/>
<dbReference type="OrthoDB" id="408732at2759"/>
<reference evidence="4" key="1">
    <citation type="submission" date="2021-02" db="EMBL/GenBank/DDBJ databases">
        <authorList>
            <person name="Dougan E. K."/>
            <person name="Rhodes N."/>
            <person name="Thang M."/>
            <person name="Chan C."/>
        </authorList>
    </citation>
    <scope>NUCLEOTIDE SEQUENCE</scope>
</reference>
<dbReference type="EMBL" id="CAJNDS010000342">
    <property type="protein sequence ID" value="CAE7194781.1"/>
    <property type="molecule type" value="Genomic_DNA"/>
</dbReference>
<evidence type="ECO:0000313" key="5">
    <source>
        <dbReference type="Proteomes" id="UP000604046"/>
    </source>
</evidence>
<protein>
    <submittedName>
        <fullName evidence="4">RHM1 protein</fullName>
    </submittedName>
</protein>
<name>A0A812RLR7_9DINO</name>
<dbReference type="Gene3D" id="3.40.30.10">
    <property type="entry name" value="Glutaredoxin"/>
    <property type="match status" value="1"/>
</dbReference>
<evidence type="ECO:0000259" key="2">
    <source>
        <dbReference type="Pfam" id="PF00085"/>
    </source>
</evidence>
<feature type="domain" description="Thioredoxin" evidence="2">
    <location>
        <begin position="65"/>
        <end position="137"/>
    </location>
</feature>
<sequence length="154" mass="16868">MTSWIFSFACLAVATAREAPVIGDSWTSPEELTGFSEHYMGRQLAQLNSILFQGTAGTADGGGAEQWIVAFCPSWWEPCHHLELLISEQAAEWQKKLNTGHFTAAVRFAIVDCATEKVLCNTEQVKMYPTIAQYKDDVCSQGAGRIGVEFLGSS</sequence>
<keyword evidence="5" id="KW-1185">Reference proteome</keyword>
<dbReference type="EMBL" id="CAJNDS010002349">
    <property type="protein sequence ID" value="CAE7444602.1"/>
    <property type="molecule type" value="Genomic_DNA"/>
</dbReference>
<accession>A0A812RLR7</accession>
<dbReference type="AlphaFoldDB" id="A0A812RLR7"/>
<evidence type="ECO:0000313" key="3">
    <source>
        <dbReference type="EMBL" id="CAE7194781.1"/>
    </source>
</evidence>
<dbReference type="SUPFAM" id="SSF52833">
    <property type="entry name" value="Thioredoxin-like"/>
    <property type="match status" value="1"/>
</dbReference>
<feature type="signal peptide" evidence="1">
    <location>
        <begin position="1"/>
        <end position="16"/>
    </location>
</feature>
<evidence type="ECO:0000313" key="4">
    <source>
        <dbReference type="EMBL" id="CAE7444602.1"/>
    </source>
</evidence>
<comment type="caution">
    <text evidence="4">The sequence shown here is derived from an EMBL/GenBank/DDBJ whole genome shotgun (WGS) entry which is preliminary data.</text>
</comment>
<gene>
    <name evidence="4" type="primary">RHM1</name>
    <name evidence="4" type="ORF">SNAT2548_LOCUS24197</name>
    <name evidence="3" type="ORF">SNAT2548_LOCUS5340</name>
</gene>
<dbReference type="Pfam" id="PF00085">
    <property type="entry name" value="Thioredoxin"/>
    <property type="match status" value="1"/>
</dbReference>
<organism evidence="4 5">
    <name type="scientific">Symbiodinium natans</name>
    <dbReference type="NCBI Taxonomy" id="878477"/>
    <lineage>
        <taxon>Eukaryota</taxon>
        <taxon>Sar</taxon>
        <taxon>Alveolata</taxon>
        <taxon>Dinophyceae</taxon>
        <taxon>Suessiales</taxon>
        <taxon>Symbiodiniaceae</taxon>
        <taxon>Symbiodinium</taxon>
    </lineage>
</organism>
<evidence type="ECO:0000256" key="1">
    <source>
        <dbReference type="SAM" id="SignalP"/>
    </source>
</evidence>
<keyword evidence="1" id="KW-0732">Signal</keyword>